<protein>
    <submittedName>
        <fullName evidence="2">Uncharacterized protein</fullName>
    </submittedName>
</protein>
<feature type="compositionally biased region" description="Polar residues" evidence="1">
    <location>
        <begin position="38"/>
        <end position="59"/>
    </location>
</feature>
<keyword evidence="3" id="KW-1185">Reference proteome</keyword>
<evidence type="ECO:0000313" key="2">
    <source>
        <dbReference type="EMBL" id="BCK78312.1"/>
    </source>
</evidence>
<reference evidence="2" key="1">
    <citation type="submission" date="2020-09" db="EMBL/GenBank/DDBJ databases">
        <title>New species isolated from human feces.</title>
        <authorList>
            <person name="Kitahara M."/>
            <person name="Shigeno Y."/>
            <person name="Shime M."/>
            <person name="Matsumoto Y."/>
            <person name="Nakamura S."/>
            <person name="Motooka D."/>
            <person name="Fukuoka S."/>
            <person name="Nishikawa H."/>
            <person name="Benno Y."/>
        </authorList>
    </citation>
    <scope>NUCLEOTIDE SEQUENCE</scope>
    <source>
        <strain evidence="2">MM35</strain>
    </source>
</reference>
<organism evidence="2 3">
    <name type="scientific">Vescimonas fastidiosa</name>
    <dbReference type="NCBI Taxonomy" id="2714353"/>
    <lineage>
        <taxon>Bacteria</taxon>
        <taxon>Bacillati</taxon>
        <taxon>Bacillota</taxon>
        <taxon>Clostridia</taxon>
        <taxon>Eubacteriales</taxon>
        <taxon>Oscillospiraceae</taxon>
        <taxon>Vescimonas</taxon>
    </lineage>
</organism>
<dbReference type="RefSeq" id="WP_212818993.1">
    <property type="nucleotide sequence ID" value="NZ_AP023415.1"/>
</dbReference>
<evidence type="ECO:0000256" key="1">
    <source>
        <dbReference type="SAM" id="MobiDB-lite"/>
    </source>
</evidence>
<sequence>MLQIHTEPQAEDMGGLSGGMAGMSPDSPDGSGMMGPRTGQNEGAETGMPTGTGSGSVSLIPQRPDHIMLRQGDTETIEGPAGSRAVTNSSVRGLLARNLGYYVVASFLMGTQQAVQCEGILASVGNDYLVIYQPDQNRFVSGDIYSLKFVEFHEDQSPCRPGYRRRDAFQGW</sequence>
<proteinExistence type="predicted"/>
<name>A0A810PW23_9FIRM</name>
<gene>
    <name evidence="2" type="ORF">MM35RIKEN_05040</name>
</gene>
<accession>A0A810PW23</accession>
<dbReference type="KEGG" id="vfa:MM35RIKEN_05040"/>
<evidence type="ECO:0000313" key="3">
    <source>
        <dbReference type="Proteomes" id="UP000681343"/>
    </source>
</evidence>
<feature type="region of interest" description="Disordered" evidence="1">
    <location>
        <begin position="1"/>
        <end position="63"/>
    </location>
</feature>
<dbReference type="EMBL" id="AP023415">
    <property type="protein sequence ID" value="BCK78312.1"/>
    <property type="molecule type" value="Genomic_DNA"/>
</dbReference>
<dbReference type="AlphaFoldDB" id="A0A810PW23"/>
<dbReference type="Proteomes" id="UP000681343">
    <property type="component" value="Chromosome"/>
</dbReference>